<keyword evidence="3" id="KW-1185">Reference proteome</keyword>
<keyword evidence="1" id="KW-0812">Transmembrane</keyword>
<keyword evidence="1" id="KW-0472">Membrane</keyword>
<feature type="transmembrane region" description="Helical" evidence="1">
    <location>
        <begin position="105"/>
        <end position="123"/>
    </location>
</feature>
<dbReference type="EMBL" id="FOGI01000011">
    <property type="protein sequence ID" value="SES37486.1"/>
    <property type="molecule type" value="Genomic_DNA"/>
</dbReference>
<accession>A0A1H9WU89</accession>
<proteinExistence type="predicted"/>
<sequence length="129" mass="12832">MAKLTWIPRALGLATAAYGAAVTIRPALMAKPTGLVTLTGEPARGVAVLTRSIGVRDVATGLAMAVAPAGTALRTAIAVRVSADIADAVGFGTGLPDADARRKSALVAGIWAGLCALSALAAGRSRGRK</sequence>
<evidence type="ECO:0000313" key="2">
    <source>
        <dbReference type="EMBL" id="SES37486.1"/>
    </source>
</evidence>
<dbReference type="STRING" id="155974.SAMN04487818_111225"/>
<protein>
    <recommendedName>
        <fullName evidence="4">DUF4267 domain-containing protein</fullName>
    </recommendedName>
</protein>
<dbReference type="AlphaFoldDB" id="A0A1H9WU89"/>
<keyword evidence="1" id="KW-1133">Transmembrane helix</keyword>
<gene>
    <name evidence="2" type="ORF">SAMN04487818_111225</name>
</gene>
<reference evidence="3" key="1">
    <citation type="submission" date="2016-10" db="EMBL/GenBank/DDBJ databases">
        <authorList>
            <person name="Varghese N."/>
            <person name="Submissions S."/>
        </authorList>
    </citation>
    <scope>NUCLEOTIDE SEQUENCE [LARGE SCALE GENOMIC DNA]</scope>
    <source>
        <strain evidence="3">DSM 44260</strain>
    </source>
</reference>
<evidence type="ECO:0008006" key="4">
    <source>
        <dbReference type="Google" id="ProtNLM"/>
    </source>
</evidence>
<evidence type="ECO:0000313" key="3">
    <source>
        <dbReference type="Proteomes" id="UP000199051"/>
    </source>
</evidence>
<name>A0A1H9WU89_9PSEU</name>
<dbReference type="RefSeq" id="WP_092783597.1">
    <property type="nucleotide sequence ID" value="NZ_FOGI01000011.1"/>
</dbReference>
<organism evidence="2 3">
    <name type="scientific">Actinokineospora terrae</name>
    <dbReference type="NCBI Taxonomy" id="155974"/>
    <lineage>
        <taxon>Bacteria</taxon>
        <taxon>Bacillati</taxon>
        <taxon>Actinomycetota</taxon>
        <taxon>Actinomycetes</taxon>
        <taxon>Pseudonocardiales</taxon>
        <taxon>Pseudonocardiaceae</taxon>
        <taxon>Actinokineospora</taxon>
    </lineage>
</organism>
<dbReference type="Proteomes" id="UP000199051">
    <property type="component" value="Unassembled WGS sequence"/>
</dbReference>
<evidence type="ECO:0000256" key="1">
    <source>
        <dbReference type="SAM" id="Phobius"/>
    </source>
</evidence>